<reference evidence="1" key="1">
    <citation type="journal article" date="2014" name="Front. Microbiol.">
        <title>High frequency of phylogenetically diverse reductive dehalogenase-homologous genes in deep subseafloor sedimentary metagenomes.</title>
        <authorList>
            <person name="Kawai M."/>
            <person name="Futagami T."/>
            <person name="Toyoda A."/>
            <person name="Takaki Y."/>
            <person name="Nishi S."/>
            <person name="Hori S."/>
            <person name="Arai W."/>
            <person name="Tsubouchi T."/>
            <person name="Morono Y."/>
            <person name="Uchiyama I."/>
            <person name="Ito T."/>
            <person name="Fujiyama A."/>
            <person name="Inagaki F."/>
            <person name="Takami H."/>
        </authorList>
    </citation>
    <scope>NUCLEOTIDE SEQUENCE</scope>
    <source>
        <strain evidence="1">Expedition CK06-06</strain>
    </source>
</reference>
<sequence>NEVNGNHGKYVAYFVKVGGSPLTNGKRPAK</sequence>
<gene>
    <name evidence="1" type="ORF">S03H2_69149</name>
</gene>
<protein>
    <submittedName>
        <fullName evidence="1">Uncharacterized protein</fullName>
    </submittedName>
</protein>
<accession>X1KXZ7</accession>
<comment type="caution">
    <text evidence="1">The sequence shown here is derived from an EMBL/GenBank/DDBJ whole genome shotgun (WGS) entry which is preliminary data.</text>
</comment>
<dbReference type="EMBL" id="BARU01045621">
    <property type="protein sequence ID" value="GAH95044.1"/>
    <property type="molecule type" value="Genomic_DNA"/>
</dbReference>
<evidence type="ECO:0000313" key="1">
    <source>
        <dbReference type="EMBL" id="GAH95044.1"/>
    </source>
</evidence>
<dbReference type="AlphaFoldDB" id="X1KXZ7"/>
<name>X1KXZ7_9ZZZZ</name>
<feature type="non-terminal residue" evidence="1">
    <location>
        <position position="1"/>
    </location>
</feature>
<organism evidence="1">
    <name type="scientific">marine sediment metagenome</name>
    <dbReference type="NCBI Taxonomy" id="412755"/>
    <lineage>
        <taxon>unclassified sequences</taxon>
        <taxon>metagenomes</taxon>
        <taxon>ecological metagenomes</taxon>
    </lineage>
</organism>
<proteinExistence type="predicted"/>